<protein>
    <submittedName>
        <fullName evidence="1 3">Uncharacterized protein</fullName>
    </submittedName>
</protein>
<proteinExistence type="predicted"/>
<sequence>MSSQRLPRRVLFADARTGCKKRRGVQCMIWCRGMKESCKGLTSVGASRLSCWGPRVDTAVVSDVIRYGSE</sequence>
<reference evidence="3" key="1">
    <citation type="submission" date="2016-06" db="UniProtKB">
        <authorList>
            <consortium name="WormBaseParasite"/>
        </authorList>
    </citation>
    <scope>IDENTIFICATION</scope>
</reference>
<reference evidence="1 2" key="2">
    <citation type="submission" date="2018-11" db="EMBL/GenBank/DDBJ databases">
        <authorList>
            <consortium name="Pathogen Informatics"/>
        </authorList>
    </citation>
    <scope>NUCLEOTIDE SEQUENCE [LARGE SCALE GENOMIC DNA]</scope>
    <source>
        <strain evidence="1">Dakar</strain>
        <strain evidence="2">Dakar, Senegal</strain>
    </source>
</reference>
<organism evidence="3">
    <name type="scientific">Schistosoma curassoni</name>
    <dbReference type="NCBI Taxonomy" id="6186"/>
    <lineage>
        <taxon>Eukaryota</taxon>
        <taxon>Metazoa</taxon>
        <taxon>Spiralia</taxon>
        <taxon>Lophotrochozoa</taxon>
        <taxon>Platyhelminthes</taxon>
        <taxon>Trematoda</taxon>
        <taxon>Digenea</taxon>
        <taxon>Strigeidida</taxon>
        <taxon>Schistosomatoidea</taxon>
        <taxon>Schistosomatidae</taxon>
        <taxon>Schistosoma</taxon>
    </lineage>
</organism>
<accession>A0A183JTL6</accession>
<gene>
    <name evidence="1" type="ORF">SCUD_LOCUS6056</name>
</gene>
<dbReference type="EMBL" id="UZAK01011743">
    <property type="protein sequence ID" value="VDP00463.1"/>
    <property type="molecule type" value="Genomic_DNA"/>
</dbReference>
<keyword evidence="2" id="KW-1185">Reference proteome</keyword>
<dbReference type="AlphaFoldDB" id="A0A183JTL6"/>
<dbReference type="Proteomes" id="UP000279833">
    <property type="component" value="Unassembled WGS sequence"/>
</dbReference>
<evidence type="ECO:0000313" key="2">
    <source>
        <dbReference type="Proteomes" id="UP000279833"/>
    </source>
</evidence>
<evidence type="ECO:0000313" key="3">
    <source>
        <dbReference type="WBParaSite" id="SCUD_0000605601-mRNA-1"/>
    </source>
</evidence>
<evidence type="ECO:0000313" key="1">
    <source>
        <dbReference type="EMBL" id="VDP00463.1"/>
    </source>
</evidence>
<dbReference type="WBParaSite" id="SCUD_0000605601-mRNA-1">
    <property type="protein sequence ID" value="SCUD_0000605601-mRNA-1"/>
    <property type="gene ID" value="SCUD_0000605601"/>
</dbReference>
<name>A0A183JTL6_9TREM</name>